<feature type="region of interest" description="Disordered" evidence="1">
    <location>
        <begin position="78"/>
        <end position="99"/>
    </location>
</feature>
<evidence type="ECO:0000256" key="1">
    <source>
        <dbReference type="SAM" id="MobiDB-lite"/>
    </source>
</evidence>
<comment type="caution">
    <text evidence="2">The sequence shown here is derived from an EMBL/GenBank/DDBJ whole genome shotgun (WGS) entry which is preliminary data.</text>
</comment>
<protein>
    <submittedName>
        <fullName evidence="2">Uncharacterized protein</fullName>
    </submittedName>
</protein>
<accession>A0A448XMZ1</accession>
<sequence>MVGKKMKCHKLGVRQWPKWDSVRTQPTWRYAVAGMPFWRNASGAKEQTECCHCRRGVYKNGDSNVVICRSRHSSVMIRRSDSGSSSGTRELLARKAEVH</sequence>
<name>A0A448XMZ1_9PLAT</name>
<reference evidence="2" key="1">
    <citation type="submission" date="2018-11" db="EMBL/GenBank/DDBJ databases">
        <authorList>
            <consortium name="Pathogen Informatics"/>
        </authorList>
    </citation>
    <scope>NUCLEOTIDE SEQUENCE</scope>
</reference>
<feature type="compositionally biased region" description="Low complexity" evidence="1">
    <location>
        <begin position="78"/>
        <end position="87"/>
    </location>
</feature>
<proteinExistence type="predicted"/>
<organism evidence="2 3">
    <name type="scientific">Protopolystoma xenopodis</name>
    <dbReference type="NCBI Taxonomy" id="117903"/>
    <lineage>
        <taxon>Eukaryota</taxon>
        <taxon>Metazoa</taxon>
        <taxon>Spiralia</taxon>
        <taxon>Lophotrochozoa</taxon>
        <taxon>Platyhelminthes</taxon>
        <taxon>Monogenea</taxon>
        <taxon>Polyopisthocotylea</taxon>
        <taxon>Polystomatidea</taxon>
        <taxon>Polystomatidae</taxon>
        <taxon>Protopolystoma</taxon>
    </lineage>
</organism>
<keyword evidence="3" id="KW-1185">Reference proteome</keyword>
<dbReference type="Proteomes" id="UP000784294">
    <property type="component" value="Unassembled WGS sequence"/>
</dbReference>
<gene>
    <name evidence="2" type="ORF">PXEA_LOCUS33926</name>
</gene>
<evidence type="ECO:0000313" key="2">
    <source>
        <dbReference type="EMBL" id="VEL40486.1"/>
    </source>
</evidence>
<evidence type="ECO:0000313" key="3">
    <source>
        <dbReference type="Proteomes" id="UP000784294"/>
    </source>
</evidence>
<dbReference type="EMBL" id="CAAALY010265093">
    <property type="protein sequence ID" value="VEL40486.1"/>
    <property type="molecule type" value="Genomic_DNA"/>
</dbReference>
<dbReference type="AlphaFoldDB" id="A0A448XMZ1"/>